<organism evidence="12 13">
    <name type="scientific">Haliovirga abyssi</name>
    <dbReference type="NCBI Taxonomy" id="2996794"/>
    <lineage>
        <taxon>Bacteria</taxon>
        <taxon>Fusobacteriati</taxon>
        <taxon>Fusobacteriota</taxon>
        <taxon>Fusobacteriia</taxon>
        <taxon>Fusobacteriales</taxon>
        <taxon>Haliovirgaceae</taxon>
        <taxon>Haliovirga</taxon>
    </lineage>
</organism>
<gene>
    <name evidence="10 12" type="primary">dxs</name>
    <name evidence="12" type="ORF">HLVA_04680</name>
</gene>
<dbReference type="InterPro" id="IPR049557">
    <property type="entry name" value="Transketolase_CS"/>
</dbReference>
<dbReference type="RefSeq" id="WP_307904840.1">
    <property type="nucleotide sequence ID" value="NZ_AP027059.1"/>
</dbReference>
<feature type="binding site" evidence="10">
    <location>
        <begin position="132"/>
        <end position="133"/>
    </location>
    <ligand>
        <name>thiamine diphosphate</name>
        <dbReference type="ChEBI" id="CHEBI:58937"/>
    </ligand>
</feature>
<comment type="function">
    <text evidence="10">Catalyzes the acyloin condensation reaction between C atoms 2 and 3 of pyruvate and glyceraldehyde 3-phosphate to yield 1-deoxy-D-xylulose-5-phosphate (DXP).</text>
</comment>
<reference evidence="12 13" key="1">
    <citation type="submission" date="2022-11" db="EMBL/GenBank/DDBJ databases">
        <title>Haliovirga abyssi gen. nov., sp. nov., a mesophilic fermentative bacterium isolated from the Iheya North hydrothermal field and the proposal of Haliovirgaceae fam. nov.</title>
        <authorList>
            <person name="Miyazaki U."/>
            <person name="Tame A."/>
            <person name="Miyazaki J."/>
            <person name="Takai K."/>
            <person name="Sawayama S."/>
            <person name="Kitajima M."/>
            <person name="Okamoto A."/>
            <person name="Nakagawa S."/>
        </authorList>
    </citation>
    <scope>NUCLEOTIDE SEQUENCE [LARGE SCALE GENOMIC DNA]</scope>
    <source>
        <strain evidence="12 13">IC12</strain>
    </source>
</reference>
<keyword evidence="6 10" id="KW-0460">Magnesium</keyword>
<evidence type="ECO:0000256" key="8">
    <source>
        <dbReference type="ARBA" id="ARBA00023052"/>
    </source>
</evidence>
<name>A0AAU9DSB7_9FUSO</name>
<keyword evidence="7 10" id="KW-0784">Thiamine biosynthesis</keyword>
<dbReference type="FunFam" id="3.40.50.970:FF:000005">
    <property type="entry name" value="1-deoxy-D-xylulose-5-phosphate synthase"/>
    <property type="match status" value="1"/>
</dbReference>
<dbReference type="KEGG" id="haby:HLVA_04680"/>
<dbReference type="InterPro" id="IPR009014">
    <property type="entry name" value="Transketo_C/PFOR_II"/>
</dbReference>
<evidence type="ECO:0000313" key="12">
    <source>
        <dbReference type="EMBL" id="BDU49899.1"/>
    </source>
</evidence>
<dbReference type="GO" id="GO:0019288">
    <property type="term" value="P:isopentenyl diphosphate biosynthetic process, methylerythritol 4-phosphate pathway"/>
    <property type="evidence" value="ECO:0007669"/>
    <property type="project" value="TreeGrafter"/>
</dbReference>
<dbReference type="InterPro" id="IPR005475">
    <property type="entry name" value="Transketolase-like_Pyr-bd"/>
</dbReference>
<feature type="binding site" evidence="10">
    <location>
        <position position="160"/>
    </location>
    <ligand>
        <name>thiamine diphosphate</name>
        <dbReference type="ChEBI" id="CHEBI:58937"/>
    </ligand>
</feature>
<evidence type="ECO:0000256" key="5">
    <source>
        <dbReference type="ARBA" id="ARBA00022723"/>
    </source>
</evidence>
<evidence type="ECO:0000256" key="9">
    <source>
        <dbReference type="ARBA" id="ARBA00023229"/>
    </source>
</evidence>
<dbReference type="EC" id="2.2.1.7" evidence="10"/>
<keyword evidence="13" id="KW-1185">Reference proteome</keyword>
<dbReference type="GO" id="GO:0005829">
    <property type="term" value="C:cytosol"/>
    <property type="evidence" value="ECO:0007669"/>
    <property type="project" value="TreeGrafter"/>
</dbReference>
<dbReference type="SUPFAM" id="SSF52922">
    <property type="entry name" value="TK C-terminal domain-like"/>
    <property type="match status" value="1"/>
</dbReference>
<dbReference type="PANTHER" id="PTHR43322">
    <property type="entry name" value="1-D-DEOXYXYLULOSE 5-PHOSPHATE SYNTHASE-RELATED"/>
    <property type="match status" value="1"/>
</dbReference>
<keyword evidence="9 10" id="KW-0414">Isoprene biosynthesis</keyword>
<feature type="binding site" evidence="10">
    <location>
        <position position="160"/>
    </location>
    <ligand>
        <name>Mg(2+)</name>
        <dbReference type="ChEBI" id="CHEBI:18420"/>
    </ligand>
</feature>
<proteinExistence type="inferred from homology"/>
<feature type="binding site" evidence="10">
    <location>
        <position position="349"/>
    </location>
    <ligand>
        <name>thiamine diphosphate</name>
        <dbReference type="ChEBI" id="CHEBI:58937"/>
    </ligand>
</feature>
<keyword evidence="5 10" id="KW-0479">Metal-binding</keyword>
<dbReference type="HAMAP" id="MF_00315">
    <property type="entry name" value="DXP_synth"/>
    <property type="match status" value="1"/>
</dbReference>
<dbReference type="CDD" id="cd07033">
    <property type="entry name" value="TPP_PYR_DXS_TK_like"/>
    <property type="match status" value="1"/>
</dbReference>
<dbReference type="Gene3D" id="3.40.50.920">
    <property type="match status" value="1"/>
</dbReference>
<comment type="cofactor">
    <cofactor evidence="10">
        <name>Mg(2+)</name>
        <dbReference type="ChEBI" id="CHEBI:18420"/>
    </cofactor>
    <text evidence="10">Binds 1 Mg(2+) ion per subunit.</text>
</comment>
<keyword evidence="8 10" id="KW-0786">Thiamine pyrophosphate</keyword>
<dbReference type="GO" id="GO:0000287">
    <property type="term" value="F:magnesium ion binding"/>
    <property type="evidence" value="ECO:0007669"/>
    <property type="project" value="UniProtKB-UniRule"/>
</dbReference>
<dbReference type="InterPro" id="IPR020826">
    <property type="entry name" value="Transketolase_BS"/>
</dbReference>
<dbReference type="NCBIfam" id="NF003933">
    <property type="entry name" value="PRK05444.2-2"/>
    <property type="match status" value="1"/>
</dbReference>
<evidence type="ECO:0000256" key="6">
    <source>
        <dbReference type="ARBA" id="ARBA00022842"/>
    </source>
</evidence>
<dbReference type="CDD" id="cd02007">
    <property type="entry name" value="TPP_DXS"/>
    <property type="match status" value="1"/>
</dbReference>
<evidence type="ECO:0000256" key="1">
    <source>
        <dbReference type="ARBA" id="ARBA00004980"/>
    </source>
</evidence>
<dbReference type="PROSITE" id="PS00801">
    <property type="entry name" value="TRANSKETOLASE_1"/>
    <property type="match status" value="1"/>
</dbReference>
<dbReference type="AlphaFoldDB" id="A0AAU9DSB7"/>
<dbReference type="GO" id="GO:0016114">
    <property type="term" value="P:terpenoid biosynthetic process"/>
    <property type="evidence" value="ECO:0007669"/>
    <property type="project" value="UniProtKB-UniRule"/>
</dbReference>
<dbReference type="PROSITE" id="PS00802">
    <property type="entry name" value="TRANSKETOLASE_2"/>
    <property type="match status" value="1"/>
</dbReference>
<dbReference type="SUPFAM" id="SSF52518">
    <property type="entry name" value="Thiamin diphosphate-binding fold (THDP-binding)"/>
    <property type="match status" value="2"/>
</dbReference>
<evidence type="ECO:0000256" key="7">
    <source>
        <dbReference type="ARBA" id="ARBA00022977"/>
    </source>
</evidence>
<dbReference type="NCBIfam" id="TIGR00204">
    <property type="entry name" value="dxs"/>
    <property type="match status" value="1"/>
</dbReference>
<evidence type="ECO:0000313" key="13">
    <source>
        <dbReference type="Proteomes" id="UP001321582"/>
    </source>
</evidence>
<feature type="binding site" evidence="10">
    <location>
        <position position="270"/>
    </location>
    <ligand>
        <name>thiamine diphosphate</name>
        <dbReference type="ChEBI" id="CHEBI:58937"/>
    </ligand>
</feature>
<comment type="pathway">
    <text evidence="1 10">Metabolic intermediate biosynthesis; 1-deoxy-D-xylulose 5-phosphate biosynthesis; 1-deoxy-D-xylulose 5-phosphate from D-glyceraldehyde 3-phosphate and pyruvate: step 1/1.</text>
</comment>
<dbReference type="EMBL" id="AP027059">
    <property type="protein sequence ID" value="BDU49899.1"/>
    <property type="molecule type" value="Genomic_DNA"/>
</dbReference>
<accession>A0AAU9DSB7</accession>
<comment type="similarity">
    <text evidence="2 10">Belongs to the transketolase family. DXPS subfamily.</text>
</comment>
<dbReference type="GO" id="GO:0009228">
    <property type="term" value="P:thiamine biosynthetic process"/>
    <property type="evidence" value="ECO:0007669"/>
    <property type="project" value="UniProtKB-UniRule"/>
</dbReference>
<comment type="catalytic activity">
    <reaction evidence="10">
        <text>D-glyceraldehyde 3-phosphate + pyruvate + H(+) = 1-deoxy-D-xylulose 5-phosphate + CO2</text>
        <dbReference type="Rhea" id="RHEA:12605"/>
        <dbReference type="ChEBI" id="CHEBI:15361"/>
        <dbReference type="ChEBI" id="CHEBI:15378"/>
        <dbReference type="ChEBI" id="CHEBI:16526"/>
        <dbReference type="ChEBI" id="CHEBI:57792"/>
        <dbReference type="ChEBI" id="CHEBI:59776"/>
        <dbReference type="EC" id="2.2.1.7"/>
    </reaction>
</comment>
<dbReference type="GO" id="GO:0030976">
    <property type="term" value="F:thiamine pyrophosphate binding"/>
    <property type="evidence" value="ECO:0007669"/>
    <property type="project" value="UniProtKB-UniRule"/>
</dbReference>
<dbReference type="InterPro" id="IPR029061">
    <property type="entry name" value="THDP-binding"/>
</dbReference>
<dbReference type="Pfam" id="PF13292">
    <property type="entry name" value="DXP_synthase_N"/>
    <property type="match status" value="1"/>
</dbReference>
<dbReference type="PANTHER" id="PTHR43322:SF5">
    <property type="entry name" value="1-DEOXY-D-XYLULOSE-5-PHOSPHATE SYNTHASE, CHLOROPLASTIC"/>
    <property type="match status" value="1"/>
</dbReference>
<dbReference type="InterPro" id="IPR033248">
    <property type="entry name" value="Transketolase_C"/>
</dbReference>
<evidence type="ECO:0000256" key="10">
    <source>
        <dbReference type="HAMAP-Rule" id="MF_00315"/>
    </source>
</evidence>
<dbReference type="Gene3D" id="3.40.50.970">
    <property type="match status" value="2"/>
</dbReference>
<dbReference type="Pfam" id="PF02780">
    <property type="entry name" value="Transketolase_C"/>
    <property type="match status" value="1"/>
</dbReference>
<dbReference type="Proteomes" id="UP001321582">
    <property type="component" value="Chromosome"/>
</dbReference>
<evidence type="ECO:0000259" key="11">
    <source>
        <dbReference type="SMART" id="SM00861"/>
    </source>
</evidence>
<protein>
    <recommendedName>
        <fullName evidence="10">1-deoxy-D-xylulose-5-phosphate synthase</fullName>
        <ecNumber evidence="10">2.2.1.7</ecNumber>
    </recommendedName>
    <alternativeName>
        <fullName evidence="10">1-deoxyxylulose-5-phosphate synthase</fullName>
        <shortName evidence="10">DXP synthase</shortName>
        <shortName evidence="10">DXPS</shortName>
    </alternativeName>
</protein>
<feature type="binding site" evidence="10">
    <location>
        <begin position="104"/>
        <end position="106"/>
    </location>
    <ligand>
        <name>thiamine diphosphate</name>
        <dbReference type="ChEBI" id="CHEBI:58937"/>
    </ligand>
</feature>
<dbReference type="InterPro" id="IPR005477">
    <property type="entry name" value="Dxylulose-5-P_synthase"/>
</dbReference>
<comment type="cofactor">
    <cofactor evidence="10">
        <name>thiamine diphosphate</name>
        <dbReference type="ChEBI" id="CHEBI:58937"/>
    </cofactor>
    <text evidence="10">Binds 1 thiamine pyrophosphate per subunit.</text>
</comment>
<feature type="domain" description="Transketolase-like pyrimidine-binding" evidence="11">
    <location>
        <begin position="298"/>
        <end position="462"/>
    </location>
</feature>
<dbReference type="GO" id="GO:0008661">
    <property type="term" value="F:1-deoxy-D-xylulose-5-phosphate synthase activity"/>
    <property type="evidence" value="ECO:0007669"/>
    <property type="project" value="UniProtKB-UniRule"/>
</dbReference>
<feature type="binding site" evidence="10">
    <location>
        <position position="63"/>
    </location>
    <ligand>
        <name>thiamine diphosphate</name>
        <dbReference type="ChEBI" id="CHEBI:58937"/>
    </ligand>
</feature>
<evidence type="ECO:0000256" key="3">
    <source>
        <dbReference type="ARBA" id="ARBA00011738"/>
    </source>
</evidence>
<feature type="binding site" evidence="10">
    <location>
        <position position="131"/>
    </location>
    <ligand>
        <name>Mg(2+)</name>
        <dbReference type="ChEBI" id="CHEBI:18420"/>
    </ligand>
</feature>
<evidence type="ECO:0000256" key="4">
    <source>
        <dbReference type="ARBA" id="ARBA00022679"/>
    </source>
</evidence>
<dbReference type="SMART" id="SM00861">
    <property type="entry name" value="Transket_pyr"/>
    <property type="match status" value="1"/>
</dbReference>
<sequence>MKIKDKNLEELKDIAKEIRELLIDVVSKNGGHLASNLGVVELTIALHYIFNSPEDIMLWDVGHQAYVHKILTGREERFPTIRKKGGLTPFTNPNESIHDGFISGHAGNTLSAALGIHEAKKNNKVIAIIGDAALANGESLEAINNISEKDKNLIIVLNDNEHSIGENVGALSKYMSKIMGKKSYNDFKNEVELLVRKVIFGNSVADFIKRLEHTVKYFFNPGNFFEELGIHYIGPVDGHNLKELISTFEDVKDMEGPVIVHIKTEKGKGYKFAEQNREKFHGISPFDIKTGETCKKNESYSQLFGNKLVELGEKNSEIIAITAGMIKGTGLDKFFEKYPKRSYDVGIAEMHAVTFAGGLAIKGKKPVVAIYSTFLQRAYDQLIHDIALQNLPVLFILDRAGIVGEDGPTHNGIFDIAYLQSIPNIRIMAPFSKEDLEKSLEFAVNDKSGPIAIRIPRDSSFCLNVGFEYGKWQEIKKGNEYLVIAVGSMLKELLIIEKELNKNNVYPTIVGVNFINPLDEKYILENFVKYEKIFILEEGILHGGFSSKILEFLNDKNINKIIHRIGIEGFVEHGKRDEILTDLGLKGKKLVDRLLKK</sequence>
<comment type="subunit">
    <text evidence="3 10">Homodimer.</text>
</comment>
<evidence type="ECO:0000256" key="2">
    <source>
        <dbReference type="ARBA" id="ARBA00011081"/>
    </source>
</evidence>
<keyword evidence="4 10" id="KW-0808">Transferase</keyword>
<dbReference type="Pfam" id="PF02779">
    <property type="entry name" value="Transket_pyr"/>
    <property type="match status" value="1"/>
</dbReference>